<dbReference type="EMBL" id="CAJJDP010000011">
    <property type="protein sequence ID" value="CAD8140645.1"/>
    <property type="molecule type" value="Genomic_DNA"/>
</dbReference>
<organism evidence="2 3">
    <name type="scientific">Paramecium octaurelia</name>
    <dbReference type="NCBI Taxonomy" id="43137"/>
    <lineage>
        <taxon>Eukaryota</taxon>
        <taxon>Sar</taxon>
        <taxon>Alveolata</taxon>
        <taxon>Ciliophora</taxon>
        <taxon>Intramacronucleata</taxon>
        <taxon>Oligohymenophorea</taxon>
        <taxon>Peniculida</taxon>
        <taxon>Parameciidae</taxon>
        <taxon>Paramecium</taxon>
    </lineage>
</organism>
<evidence type="ECO:0000256" key="1">
    <source>
        <dbReference type="SAM" id="SignalP"/>
    </source>
</evidence>
<evidence type="ECO:0000313" key="2">
    <source>
        <dbReference type="EMBL" id="CAD8140645.1"/>
    </source>
</evidence>
<feature type="signal peptide" evidence="1">
    <location>
        <begin position="1"/>
        <end position="15"/>
    </location>
</feature>
<dbReference type="Proteomes" id="UP000683925">
    <property type="component" value="Unassembled WGS sequence"/>
</dbReference>
<accession>A0A8S1SJ96</accession>
<keyword evidence="3" id="KW-1185">Reference proteome</keyword>
<sequence length="61" mass="7235">MNLFLKFVLILSSYAKLLNISYKILGCLDIERGEILWFVDGNFNNKINYGFLELGLWERQF</sequence>
<comment type="caution">
    <text evidence="2">The sequence shown here is derived from an EMBL/GenBank/DDBJ whole genome shotgun (WGS) entry which is preliminary data.</text>
</comment>
<feature type="chain" id="PRO_5035881171" evidence="1">
    <location>
        <begin position="16"/>
        <end position="61"/>
    </location>
</feature>
<dbReference type="AlphaFoldDB" id="A0A8S1SJ96"/>
<keyword evidence="1" id="KW-0732">Signal</keyword>
<protein>
    <submittedName>
        <fullName evidence="2">Uncharacterized protein</fullName>
    </submittedName>
</protein>
<name>A0A8S1SJ96_PAROT</name>
<gene>
    <name evidence="2" type="ORF">POCTA_138.1.T0120011</name>
</gene>
<evidence type="ECO:0000313" key="3">
    <source>
        <dbReference type="Proteomes" id="UP000683925"/>
    </source>
</evidence>
<proteinExistence type="predicted"/>
<reference evidence="2" key="1">
    <citation type="submission" date="2021-01" db="EMBL/GenBank/DDBJ databases">
        <authorList>
            <consortium name="Genoscope - CEA"/>
            <person name="William W."/>
        </authorList>
    </citation>
    <scope>NUCLEOTIDE SEQUENCE</scope>
</reference>